<keyword evidence="1" id="KW-0812">Transmembrane</keyword>
<dbReference type="OrthoDB" id="9789940at2"/>
<gene>
    <name evidence="2" type="ORF">SAMN04488244_10268</name>
</gene>
<comment type="subcellular location">
    <subcellularLocation>
        <location evidence="1">Cell membrane</location>
        <topology evidence="1">Multi-pass membrane protein</topology>
    </subcellularLocation>
</comment>
<dbReference type="Pfam" id="PF02104">
    <property type="entry name" value="SURF1"/>
    <property type="match status" value="1"/>
</dbReference>
<organism evidence="2 3">
    <name type="scientific">Vibrio hangzhouensis</name>
    <dbReference type="NCBI Taxonomy" id="462991"/>
    <lineage>
        <taxon>Bacteria</taxon>
        <taxon>Pseudomonadati</taxon>
        <taxon>Pseudomonadota</taxon>
        <taxon>Gammaproteobacteria</taxon>
        <taxon>Vibrionales</taxon>
        <taxon>Vibrionaceae</taxon>
        <taxon>Vibrio</taxon>
    </lineage>
</organism>
<feature type="transmembrane region" description="Helical" evidence="1">
    <location>
        <begin position="6"/>
        <end position="23"/>
    </location>
</feature>
<dbReference type="EMBL" id="FNVG01000002">
    <property type="protein sequence ID" value="SEF56098.1"/>
    <property type="molecule type" value="Genomic_DNA"/>
</dbReference>
<feature type="transmembrane region" description="Helical" evidence="1">
    <location>
        <begin position="214"/>
        <end position="236"/>
    </location>
</feature>
<name>A0A1H5T1Q8_9VIBR</name>
<dbReference type="CDD" id="cd06662">
    <property type="entry name" value="SURF1"/>
    <property type="match status" value="1"/>
</dbReference>
<evidence type="ECO:0000256" key="1">
    <source>
        <dbReference type="RuleBase" id="RU363076"/>
    </source>
</evidence>
<dbReference type="Proteomes" id="UP000236721">
    <property type="component" value="Unassembled WGS sequence"/>
</dbReference>
<keyword evidence="1" id="KW-0472">Membrane</keyword>
<dbReference type="RefSeq" id="WP_160111318.1">
    <property type="nucleotide sequence ID" value="NZ_FNVG01000002.1"/>
</dbReference>
<protein>
    <recommendedName>
        <fullName evidence="1">SURF1-like protein</fullName>
    </recommendedName>
</protein>
<proteinExistence type="inferred from homology"/>
<dbReference type="InterPro" id="IPR002994">
    <property type="entry name" value="Surf1/Shy1"/>
</dbReference>
<comment type="similarity">
    <text evidence="1">Belongs to the SURF1 family.</text>
</comment>
<evidence type="ECO:0000313" key="3">
    <source>
        <dbReference type="Proteomes" id="UP000236721"/>
    </source>
</evidence>
<accession>A0A1H5T1Q8</accession>
<dbReference type="AlphaFoldDB" id="A0A1H5T1Q8"/>
<keyword evidence="1" id="KW-1133">Transmembrane helix</keyword>
<sequence>MKFWIGGVLTVVVFSALVNLGLWQRQRGDDKTMIETMLAERAQLPPRSLLSLEIPVTSDHPATYMEWFALPVFGELQPLPTVFYLDNQTVDGRIGYLVLQLMVDNSSRHWLVELGFVAGTDDRRKLPEVSVITKPVAVTGRLYQKMQSVLSSDLYTETFGVGDVSQYRVQNLNLEAMAEVIQQPIVRWVIQPTDDLTSYVHPWKPLSMNAKKHYGYAFQWFAMAFVFAGLILVVLIRRMKVNTWSVKER</sequence>
<evidence type="ECO:0000313" key="2">
    <source>
        <dbReference type="EMBL" id="SEF56098.1"/>
    </source>
</evidence>
<dbReference type="PROSITE" id="PS50895">
    <property type="entry name" value="SURF1"/>
    <property type="match status" value="1"/>
</dbReference>
<reference evidence="3" key="1">
    <citation type="submission" date="2016-10" db="EMBL/GenBank/DDBJ databases">
        <authorList>
            <person name="Varghese N."/>
            <person name="Submissions S."/>
        </authorList>
    </citation>
    <scope>NUCLEOTIDE SEQUENCE [LARGE SCALE GENOMIC DNA]</scope>
    <source>
        <strain evidence="3">CGMCC 1.7062</strain>
    </source>
</reference>
<dbReference type="GO" id="GO:0005886">
    <property type="term" value="C:plasma membrane"/>
    <property type="evidence" value="ECO:0007669"/>
    <property type="project" value="UniProtKB-SubCell"/>
</dbReference>
<keyword evidence="3" id="KW-1185">Reference proteome</keyword>
<keyword evidence="1" id="KW-1003">Cell membrane</keyword>